<feature type="domain" description="Methyltransferase type 11" evidence="1">
    <location>
        <begin position="54"/>
        <end position="141"/>
    </location>
</feature>
<evidence type="ECO:0000259" key="1">
    <source>
        <dbReference type="Pfam" id="PF08241"/>
    </source>
</evidence>
<protein>
    <recommendedName>
        <fullName evidence="1">Methyltransferase type 11 domain-containing protein</fullName>
    </recommendedName>
</protein>
<dbReference type="PANTHER" id="PTHR42912">
    <property type="entry name" value="METHYLTRANSFERASE"/>
    <property type="match status" value="1"/>
</dbReference>
<accession>A0ABQ1FH00</accession>
<dbReference type="InterPro" id="IPR013216">
    <property type="entry name" value="Methyltransf_11"/>
</dbReference>
<evidence type="ECO:0000313" key="3">
    <source>
        <dbReference type="Proteomes" id="UP000603317"/>
    </source>
</evidence>
<dbReference type="EMBL" id="BMID01000001">
    <property type="protein sequence ID" value="GGA12936.1"/>
    <property type="molecule type" value="Genomic_DNA"/>
</dbReference>
<gene>
    <name evidence="2" type="ORF">GCM10010923_24590</name>
</gene>
<keyword evidence="3" id="KW-1185">Reference proteome</keyword>
<dbReference type="SUPFAM" id="SSF53335">
    <property type="entry name" value="S-adenosyl-L-methionine-dependent methyltransferases"/>
    <property type="match status" value="1"/>
</dbReference>
<dbReference type="Pfam" id="PF08241">
    <property type="entry name" value="Methyltransf_11"/>
    <property type="match status" value="1"/>
</dbReference>
<proteinExistence type="predicted"/>
<sequence length="300" mass="32221">MNREQEAKAWSAFWAGERRKGGGCLPDAWQGIDRVQAEAWRRFADGLPDKARILDLGTGDARVLATLKAVSPRFRLQGVDLAPELPDPPQGIRTRGGVAMEDLPFDDDSFDAVTAQFAFEYGDPARVAAEIARVLAPGGKVGLITHRGDGPILAHNIARRDAIRWAIDEQELVEKGKKSLALRALGQVGVPPALAAAPGEGARKFGPRSAAWEIAEAVRQTLAMGARDHPANVSATLDRIAAQARNEVGRIDSLEAACHTADDAALLERAFAEAGLAQRDVAELAEPGRPPFGHFRILTR</sequence>
<dbReference type="InterPro" id="IPR050508">
    <property type="entry name" value="Methyltransf_Superfamily"/>
</dbReference>
<reference evidence="3" key="1">
    <citation type="journal article" date="2019" name="Int. J. Syst. Evol. Microbiol.">
        <title>The Global Catalogue of Microorganisms (GCM) 10K type strain sequencing project: providing services to taxonomists for standard genome sequencing and annotation.</title>
        <authorList>
            <consortium name="The Broad Institute Genomics Platform"/>
            <consortium name="The Broad Institute Genome Sequencing Center for Infectious Disease"/>
            <person name="Wu L."/>
            <person name="Ma J."/>
        </authorList>
    </citation>
    <scope>NUCLEOTIDE SEQUENCE [LARGE SCALE GENOMIC DNA]</scope>
    <source>
        <strain evidence="3">CGMCC 1.15297</strain>
    </source>
</reference>
<dbReference type="CDD" id="cd02440">
    <property type="entry name" value="AdoMet_MTases"/>
    <property type="match status" value="1"/>
</dbReference>
<name>A0ABQ1FH00_9SPHN</name>
<dbReference type="InterPro" id="IPR029063">
    <property type="entry name" value="SAM-dependent_MTases_sf"/>
</dbReference>
<dbReference type="Gene3D" id="3.40.50.150">
    <property type="entry name" value="Vaccinia Virus protein VP39"/>
    <property type="match status" value="1"/>
</dbReference>
<organism evidence="2 3">
    <name type="scientific">Blastomonas marina</name>
    <dbReference type="NCBI Taxonomy" id="1867408"/>
    <lineage>
        <taxon>Bacteria</taxon>
        <taxon>Pseudomonadati</taxon>
        <taxon>Pseudomonadota</taxon>
        <taxon>Alphaproteobacteria</taxon>
        <taxon>Sphingomonadales</taxon>
        <taxon>Sphingomonadaceae</taxon>
        <taxon>Blastomonas</taxon>
    </lineage>
</organism>
<evidence type="ECO:0000313" key="2">
    <source>
        <dbReference type="EMBL" id="GGA12936.1"/>
    </source>
</evidence>
<dbReference type="RefSeq" id="WP_188642974.1">
    <property type="nucleotide sequence ID" value="NZ_BMID01000001.1"/>
</dbReference>
<comment type="caution">
    <text evidence="2">The sequence shown here is derived from an EMBL/GenBank/DDBJ whole genome shotgun (WGS) entry which is preliminary data.</text>
</comment>
<dbReference type="Proteomes" id="UP000603317">
    <property type="component" value="Unassembled WGS sequence"/>
</dbReference>